<dbReference type="SUPFAM" id="SSF53335">
    <property type="entry name" value="S-adenosyl-L-methionine-dependent methyltransferases"/>
    <property type="match status" value="1"/>
</dbReference>
<reference evidence="1" key="1">
    <citation type="journal article" date="2014" name="Int. J. Syst. Evol. Microbiol.">
        <title>Complete genome sequence of Corynebacterium casei LMG S-19264T (=DSM 44701T), isolated from a smear-ripened cheese.</title>
        <authorList>
            <consortium name="US DOE Joint Genome Institute (JGI-PGF)"/>
            <person name="Walter F."/>
            <person name="Albersmeier A."/>
            <person name="Kalinowski J."/>
            <person name="Ruckert C."/>
        </authorList>
    </citation>
    <scope>NUCLEOTIDE SEQUENCE</scope>
    <source>
        <strain evidence="1">JCM 4654</strain>
    </source>
</reference>
<protein>
    <recommendedName>
        <fullName evidence="3">SAM-dependent methyltransferase</fullName>
    </recommendedName>
</protein>
<dbReference type="AlphaFoldDB" id="A0A918Y5Z0"/>
<proteinExistence type="predicted"/>
<dbReference type="Gene3D" id="3.40.50.150">
    <property type="entry name" value="Vaccinia Virus protein VP39"/>
    <property type="match status" value="1"/>
</dbReference>
<evidence type="ECO:0000313" key="2">
    <source>
        <dbReference type="Proteomes" id="UP000608955"/>
    </source>
</evidence>
<comment type="caution">
    <text evidence="1">The sequence shown here is derived from an EMBL/GenBank/DDBJ whole genome shotgun (WGS) entry which is preliminary data.</text>
</comment>
<gene>
    <name evidence="1" type="ORF">GCM10010508_42940</name>
</gene>
<name>A0A918Y5Z0_9ACTN</name>
<evidence type="ECO:0008006" key="3">
    <source>
        <dbReference type="Google" id="ProtNLM"/>
    </source>
</evidence>
<organism evidence="1 2">
    <name type="scientific">Streptomyces naganishii JCM 4654</name>
    <dbReference type="NCBI Taxonomy" id="1306179"/>
    <lineage>
        <taxon>Bacteria</taxon>
        <taxon>Bacillati</taxon>
        <taxon>Actinomycetota</taxon>
        <taxon>Actinomycetes</taxon>
        <taxon>Kitasatosporales</taxon>
        <taxon>Streptomycetaceae</taxon>
        <taxon>Streptomyces</taxon>
    </lineage>
</organism>
<dbReference type="EMBL" id="BMVF01000011">
    <property type="protein sequence ID" value="GHD91988.1"/>
    <property type="molecule type" value="Genomic_DNA"/>
</dbReference>
<keyword evidence="2" id="KW-1185">Reference proteome</keyword>
<accession>A0A918Y5Z0</accession>
<reference evidence="1" key="2">
    <citation type="submission" date="2020-09" db="EMBL/GenBank/DDBJ databases">
        <authorList>
            <person name="Sun Q."/>
            <person name="Ohkuma M."/>
        </authorList>
    </citation>
    <scope>NUCLEOTIDE SEQUENCE</scope>
    <source>
        <strain evidence="1">JCM 4654</strain>
    </source>
</reference>
<sequence length="57" mass="6067">MSRWSELTGETSGQDYAERLAALARTVKDMHGEARFCAELVPPGARVLDAGCGTGRA</sequence>
<evidence type="ECO:0000313" key="1">
    <source>
        <dbReference type="EMBL" id="GHD91988.1"/>
    </source>
</evidence>
<dbReference type="Proteomes" id="UP000608955">
    <property type="component" value="Unassembled WGS sequence"/>
</dbReference>
<dbReference type="InterPro" id="IPR029063">
    <property type="entry name" value="SAM-dependent_MTases_sf"/>
</dbReference>